<comment type="subcellular location">
    <subcellularLocation>
        <location evidence="1 4">Bacterial flagellum basal body</location>
    </subcellularLocation>
</comment>
<dbReference type="PRINTS" id="PR01006">
    <property type="entry name" value="FLGHOOKFLIE"/>
</dbReference>
<dbReference type="RefSeq" id="WP_236332409.1">
    <property type="nucleotide sequence ID" value="NZ_JAKIJS010000001.1"/>
</dbReference>
<reference evidence="6 7" key="1">
    <citation type="submission" date="2022-01" db="EMBL/GenBank/DDBJ databases">
        <title>Alkalihalobacillus sp. EGI L200015, a novel bacterium isolated from a salt lake sediment.</title>
        <authorList>
            <person name="Gao L."/>
            <person name="Fang B.-Z."/>
            <person name="Li W.-J."/>
        </authorList>
    </citation>
    <scope>NUCLEOTIDE SEQUENCE [LARGE SCALE GENOMIC DNA]</scope>
    <source>
        <strain evidence="6 7">KCTC 12718</strain>
    </source>
</reference>
<keyword evidence="6" id="KW-0282">Flagellum</keyword>
<organism evidence="6 7">
    <name type="scientific">Pseudalkalibacillus berkeleyi</name>
    <dbReference type="NCBI Taxonomy" id="1069813"/>
    <lineage>
        <taxon>Bacteria</taxon>
        <taxon>Bacillati</taxon>
        <taxon>Bacillota</taxon>
        <taxon>Bacilli</taxon>
        <taxon>Bacillales</taxon>
        <taxon>Fictibacillaceae</taxon>
        <taxon>Pseudalkalibacillus</taxon>
    </lineage>
</organism>
<dbReference type="Pfam" id="PF02049">
    <property type="entry name" value="FliE"/>
    <property type="match status" value="1"/>
</dbReference>
<proteinExistence type="inferred from homology"/>
<evidence type="ECO:0000256" key="3">
    <source>
        <dbReference type="ARBA" id="ARBA00023143"/>
    </source>
</evidence>
<dbReference type="NCBIfam" id="TIGR00205">
    <property type="entry name" value="fliE"/>
    <property type="match status" value="1"/>
</dbReference>
<keyword evidence="3 4" id="KW-0975">Bacterial flagellum</keyword>
<evidence type="ECO:0000313" key="6">
    <source>
        <dbReference type="EMBL" id="MCF6137103.1"/>
    </source>
</evidence>
<gene>
    <name evidence="4 6" type="primary">fliE</name>
    <name evidence="6" type="ORF">L2716_05115</name>
</gene>
<keyword evidence="7" id="KW-1185">Reference proteome</keyword>
<evidence type="ECO:0000256" key="1">
    <source>
        <dbReference type="ARBA" id="ARBA00004117"/>
    </source>
</evidence>
<name>A0ABS9GZT6_9BACL</name>
<comment type="similarity">
    <text evidence="2 4">Belongs to the FliE family.</text>
</comment>
<dbReference type="PANTHER" id="PTHR34653">
    <property type="match status" value="1"/>
</dbReference>
<evidence type="ECO:0000313" key="7">
    <source>
        <dbReference type="Proteomes" id="UP001649381"/>
    </source>
</evidence>
<dbReference type="EMBL" id="JAKIJS010000001">
    <property type="protein sequence ID" value="MCF6137103.1"/>
    <property type="molecule type" value="Genomic_DNA"/>
</dbReference>
<keyword evidence="6" id="KW-0969">Cilium</keyword>
<accession>A0ABS9GZT6</accession>
<dbReference type="HAMAP" id="MF_00724">
    <property type="entry name" value="FliE"/>
    <property type="match status" value="1"/>
</dbReference>
<comment type="caution">
    <text evidence="6">The sequence shown here is derived from an EMBL/GenBank/DDBJ whole genome shotgun (WGS) entry which is preliminary data.</text>
</comment>
<dbReference type="InterPro" id="IPR001624">
    <property type="entry name" value="FliE"/>
</dbReference>
<protein>
    <recommendedName>
        <fullName evidence="4 5">Flagellar hook-basal body complex protein FliE</fullName>
    </recommendedName>
</protein>
<dbReference type="Proteomes" id="UP001649381">
    <property type="component" value="Unassembled WGS sequence"/>
</dbReference>
<evidence type="ECO:0000256" key="4">
    <source>
        <dbReference type="HAMAP-Rule" id="MF_00724"/>
    </source>
</evidence>
<dbReference type="PANTHER" id="PTHR34653:SF1">
    <property type="entry name" value="FLAGELLAR HOOK-BASAL BODY COMPLEX PROTEIN FLIE"/>
    <property type="match status" value="1"/>
</dbReference>
<evidence type="ECO:0000256" key="2">
    <source>
        <dbReference type="ARBA" id="ARBA00009272"/>
    </source>
</evidence>
<keyword evidence="6" id="KW-0966">Cell projection</keyword>
<sequence>MNSIQMNKIMPTTTQIKPVTPDQARSEMATSFKEMLQQVNDAQLKSDAETEKLVSGKSDNLHNVMITAEKASITLQTAVEVRNKAVEAYQEIMRMQV</sequence>
<evidence type="ECO:0000256" key="5">
    <source>
        <dbReference type="NCBIfam" id="TIGR00205"/>
    </source>
</evidence>